<protein>
    <submittedName>
        <fullName evidence="1">Uncharacterized protein</fullName>
    </submittedName>
</protein>
<evidence type="ECO:0000313" key="2">
    <source>
        <dbReference type="Proteomes" id="UP000681720"/>
    </source>
</evidence>
<sequence>GHHYVRFLLDLREGHLLPQSIIKSITNYFTAMLNILFKIIHHQATQSSNSLLIPLADIEKLILQIKTSMCNITKNEHQFSKRCEEHFGYVAPCEIKINDQGDCGYYVPIERSIKNLLNKPDVITYLIDNLNDNIVQTKKDPDLMLTYRDGTEAKDNSLLKLNPNVFLIQFYSDGIGVTNPIGPKKDEHKLTLYYFVLEDLPDVVRSMLHQLVLLEYVVQNIYH</sequence>
<dbReference type="Proteomes" id="UP000681720">
    <property type="component" value="Unassembled WGS sequence"/>
</dbReference>
<evidence type="ECO:0000313" key="1">
    <source>
        <dbReference type="EMBL" id="CAF5199422.1"/>
    </source>
</evidence>
<name>A0A8S3IID0_9BILA</name>
<dbReference type="EMBL" id="CAJOBJ010344441">
    <property type="protein sequence ID" value="CAF5199422.1"/>
    <property type="molecule type" value="Genomic_DNA"/>
</dbReference>
<organism evidence="1 2">
    <name type="scientific">Rotaria magnacalcarata</name>
    <dbReference type="NCBI Taxonomy" id="392030"/>
    <lineage>
        <taxon>Eukaryota</taxon>
        <taxon>Metazoa</taxon>
        <taxon>Spiralia</taxon>
        <taxon>Gnathifera</taxon>
        <taxon>Rotifera</taxon>
        <taxon>Eurotatoria</taxon>
        <taxon>Bdelloidea</taxon>
        <taxon>Philodinida</taxon>
        <taxon>Philodinidae</taxon>
        <taxon>Rotaria</taxon>
    </lineage>
</organism>
<gene>
    <name evidence="1" type="ORF">GIL414_LOCUS76041</name>
</gene>
<proteinExistence type="predicted"/>
<dbReference type="AlphaFoldDB" id="A0A8S3IID0"/>
<feature type="non-terminal residue" evidence="1">
    <location>
        <position position="1"/>
    </location>
</feature>
<comment type="caution">
    <text evidence="1">The sequence shown here is derived from an EMBL/GenBank/DDBJ whole genome shotgun (WGS) entry which is preliminary data.</text>
</comment>
<reference evidence="1" key="1">
    <citation type="submission" date="2021-02" db="EMBL/GenBank/DDBJ databases">
        <authorList>
            <person name="Nowell W R."/>
        </authorList>
    </citation>
    <scope>NUCLEOTIDE SEQUENCE</scope>
</reference>
<accession>A0A8S3IID0</accession>